<evidence type="ECO:0000313" key="2">
    <source>
        <dbReference type="EMBL" id="APZ44109.1"/>
    </source>
</evidence>
<evidence type="ECO:0000313" key="3">
    <source>
        <dbReference type="Proteomes" id="UP000243807"/>
    </source>
</evidence>
<dbReference type="AlphaFoldDB" id="A0A1P8UJV1"/>
<evidence type="ECO:0000256" key="1">
    <source>
        <dbReference type="SAM" id="MobiDB-lite"/>
    </source>
</evidence>
<dbReference type="STRING" id="1765967.BW247_14230"/>
<evidence type="ECO:0008006" key="4">
    <source>
        <dbReference type="Google" id="ProtNLM"/>
    </source>
</evidence>
<keyword evidence="3" id="KW-1185">Reference proteome</keyword>
<dbReference type="Gene3D" id="3.30.70.2340">
    <property type="entry name" value="Uncharacterised protein PF12112 family, DUF3579"/>
    <property type="match status" value="1"/>
</dbReference>
<name>A0A1P8UJV1_9GAMM</name>
<proteinExistence type="predicted"/>
<dbReference type="Proteomes" id="UP000243807">
    <property type="component" value="Chromosome"/>
</dbReference>
<gene>
    <name evidence="2" type="ORF">BW247_14230</name>
</gene>
<dbReference type="OrthoDB" id="9814727at2"/>
<accession>A0A1P8UJV1</accession>
<organism evidence="2 3">
    <name type="scientific">Acidihalobacter ferrooxydans</name>
    <dbReference type="NCBI Taxonomy" id="1765967"/>
    <lineage>
        <taxon>Bacteria</taxon>
        <taxon>Pseudomonadati</taxon>
        <taxon>Pseudomonadota</taxon>
        <taxon>Gammaproteobacteria</taxon>
        <taxon>Chromatiales</taxon>
        <taxon>Ectothiorhodospiraceae</taxon>
        <taxon>Acidihalobacter</taxon>
    </lineage>
</organism>
<dbReference type="InterPro" id="IPR021969">
    <property type="entry name" value="DUF3579"/>
</dbReference>
<feature type="compositionally biased region" description="Low complexity" evidence="1">
    <location>
        <begin position="102"/>
        <end position="114"/>
    </location>
</feature>
<dbReference type="RefSeq" id="WP_076837732.1">
    <property type="nucleotide sequence ID" value="NZ_CP019434.1"/>
</dbReference>
<dbReference type="Pfam" id="PF12112">
    <property type="entry name" value="DUF3579"/>
    <property type="match status" value="1"/>
</dbReference>
<feature type="region of interest" description="Disordered" evidence="1">
    <location>
        <begin position="101"/>
        <end position="120"/>
    </location>
</feature>
<reference evidence="2 3" key="1">
    <citation type="submission" date="2017-01" db="EMBL/GenBank/DDBJ databases">
        <title>Draft sequence of Acidihalobacter ferrooxidans strain DSM 14175 (strain V8).</title>
        <authorList>
            <person name="Khaleque H.N."/>
            <person name="Ramsay J.P."/>
            <person name="Murphy R.J.T."/>
            <person name="Kaksonen A.H."/>
            <person name="Boxall N.J."/>
            <person name="Watkin E.L.J."/>
        </authorList>
    </citation>
    <scope>NUCLEOTIDE SEQUENCE [LARGE SCALE GENOMIC DNA]</scope>
    <source>
        <strain evidence="2 3">V8</strain>
    </source>
</reference>
<sequence length="120" mass="13340">MDRSETGFNSPVWIISRTEDGERFRPSNWVERVAEVLGSFPRDKKLEYSPFLRPVFHNELGRCLFVDFPALEAIAPGIHDYVAWFMRSNRLTSIACVDGRHGTAASTPGPASAAQDALAS</sequence>
<dbReference type="KEGG" id="afy:BW247_14230"/>
<protein>
    <recommendedName>
        <fullName evidence="4">DUF3579 domain-containing protein</fullName>
    </recommendedName>
</protein>
<dbReference type="EMBL" id="CP019434">
    <property type="protein sequence ID" value="APZ44109.1"/>
    <property type="molecule type" value="Genomic_DNA"/>
</dbReference>